<comment type="caution">
    <text evidence="2">The sequence shown here is derived from an EMBL/GenBank/DDBJ whole genome shotgun (WGS) entry which is preliminary data.</text>
</comment>
<organism evidence="2 3">
    <name type="scientific">Siccirubricoccus soli</name>
    <dbReference type="NCBI Taxonomy" id="2899147"/>
    <lineage>
        <taxon>Bacteria</taxon>
        <taxon>Pseudomonadati</taxon>
        <taxon>Pseudomonadota</taxon>
        <taxon>Alphaproteobacteria</taxon>
        <taxon>Acetobacterales</taxon>
        <taxon>Roseomonadaceae</taxon>
        <taxon>Siccirubricoccus</taxon>
    </lineage>
</organism>
<evidence type="ECO:0000313" key="3">
    <source>
        <dbReference type="Proteomes" id="UP001523392"/>
    </source>
</evidence>
<evidence type="ECO:0000313" key="2">
    <source>
        <dbReference type="EMBL" id="MCO6416601.1"/>
    </source>
</evidence>
<dbReference type="Proteomes" id="UP001523392">
    <property type="component" value="Unassembled WGS sequence"/>
</dbReference>
<proteinExistence type="predicted"/>
<accession>A0ABT1D3U3</accession>
<evidence type="ECO:0000256" key="1">
    <source>
        <dbReference type="SAM" id="MobiDB-lite"/>
    </source>
</evidence>
<name>A0ABT1D3U3_9PROT</name>
<dbReference type="RefSeq" id="WP_252953217.1">
    <property type="nucleotide sequence ID" value="NZ_JAFIRR010000063.1"/>
</dbReference>
<evidence type="ECO:0008006" key="4">
    <source>
        <dbReference type="Google" id="ProtNLM"/>
    </source>
</evidence>
<gene>
    <name evidence="2" type="ORF">JYK14_10560</name>
</gene>
<reference evidence="2 3" key="1">
    <citation type="submission" date="2021-12" db="EMBL/GenBank/DDBJ databases">
        <title>Siccirubricoccus leaddurans sp. nov., a high concentration Zn2+ tolerance bacterium.</title>
        <authorList>
            <person name="Cao Y."/>
        </authorList>
    </citation>
    <scope>NUCLEOTIDE SEQUENCE [LARGE SCALE GENOMIC DNA]</scope>
    <source>
        <strain evidence="2 3">KC 17139</strain>
    </source>
</reference>
<sequence>MSPAALARAETPPSPEARQQRLDRWWERQREKEAADRFWNGPREARRNLTRDQIERWEEQRDRRLRRPRYPF</sequence>
<protein>
    <recommendedName>
        <fullName evidence="4">DUF3106 domain-containing protein</fullName>
    </recommendedName>
</protein>
<keyword evidence="3" id="KW-1185">Reference proteome</keyword>
<dbReference type="EMBL" id="JAFIRR010000063">
    <property type="protein sequence ID" value="MCO6416601.1"/>
    <property type="molecule type" value="Genomic_DNA"/>
</dbReference>
<feature type="region of interest" description="Disordered" evidence="1">
    <location>
        <begin position="1"/>
        <end position="21"/>
    </location>
</feature>